<reference evidence="2" key="1">
    <citation type="journal article" date="2022" name="Mol. Ecol. Resour.">
        <title>The genomes of chicory, endive, great burdock and yacon provide insights into Asteraceae palaeo-polyploidization history and plant inulin production.</title>
        <authorList>
            <person name="Fan W."/>
            <person name="Wang S."/>
            <person name="Wang H."/>
            <person name="Wang A."/>
            <person name="Jiang F."/>
            <person name="Liu H."/>
            <person name="Zhao H."/>
            <person name="Xu D."/>
            <person name="Zhang Y."/>
        </authorList>
    </citation>
    <scope>NUCLEOTIDE SEQUENCE [LARGE SCALE GENOMIC DNA]</scope>
    <source>
        <strain evidence="2">cv. Niubang</strain>
    </source>
</reference>
<organism evidence="1 2">
    <name type="scientific">Arctium lappa</name>
    <name type="common">Greater burdock</name>
    <name type="synonym">Lappa major</name>
    <dbReference type="NCBI Taxonomy" id="4217"/>
    <lineage>
        <taxon>Eukaryota</taxon>
        <taxon>Viridiplantae</taxon>
        <taxon>Streptophyta</taxon>
        <taxon>Embryophyta</taxon>
        <taxon>Tracheophyta</taxon>
        <taxon>Spermatophyta</taxon>
        <taxon>Magnoliopsida</taxon>
        <taxon>eudicotyledons</taxon>
        <taxon>Gunneridae</taxon>
        <taxon>Pentapetalae</taxon>
        <taxon>asterids</taxon>
        <taxon>campanulids</taxon>
        <taxon>Asterales</taxon>
        <taxon>Asteraceae</taxon>
        <taxon>Carduoideae</taxon>
        <taxon>Cardueae</taxon>
        <taxon>Arctiinae</taxon>
        <taxon>Arctium</taxon>
    </lineage>
</organism>
<dbReference type="Proteomes" id="UP001055879">
    <property type="component" value="Linkage Group LG01"/>
</dbReference>
<keyword evidence="2" id="KW-1185">Reference proteome</keyword>
<evidence type="ECO:0000313" key="2">
    <source>
        <dbReference type="Proteomes" id="UP001055879"/>
    </source>
</evidence>
<reference evidence="1 2" key="2">
    <citation type="journal article" date="2022" name="Mol. Ecol. Resour.">
        <title>The genomes of chicory, endive, great burdock and yacon provide insights into Asteraceae paleo-polyploidization history and plant inulin production.</title>
        <authorList>
            <person name="Fan W."/>
            <person name="Wang S."/>
            <person name="Wang H."/>
            <person name="Wang A."/>
            <person name="Jiang F."/>
            <person name="Liu H."/>
            <person name="Zhao H."/>
            <person name="Xu D."/>
            <person name="Zhang Y."/>
        </authorList>
    </citation>
    <scope>NUCLEOTIDE SEQUENCE [LARGE SCALE GENOMIC DNA]</scope>
    <source>
        <strain evidence="2">cv. Niubang</strain>
    </source>
</reference>
<proteinExistence type="predicted"/>
<sequence>MEKNRSGRRHQRMECKFMKNRNRLLTFTKRRDEIFKEASELCTLFGINIVILITSLCGRTYCFAHPNVESVESQFFYHTLLPKGILEPYWEVHIKELNKELDNVRDKWEAEERRGKILKEKRDNRPRKLWEKPITELSPIEVEKARQQLDKLQGLIFNMFNRKYLGDEAFSRLEESTINNM</sequence>
<gene>
    <name evidence="1" type="ORF">L6452_01689</name>
</gene>
<protein>
    <submittedName>
        <fullName evidence="1">Uncharacterized protein</fullName>
    </submittedName>
</protein>
<comment type="caution">
    <text evidence="1">The sequence shown here is derived from an EMBL/GenBank/DDBJ whole genome shotgun (WGS) entry which is preliminary data.</text>
</comment>
<name>A0ACB9FHB5_ARCLA</name>
<accession>A0ACB9FHB5</accession>
<evidence type="ECO:0000313" key="1">
    <source>
        <dbReference type="EMBL" id="KAI3770552.1"/>
    </source>
</evidence>
<dbReference type="EMBL" id="CM042047">
    <property type="protein sequence ID" value="KAI3770552.1"/>
    <property type="molecule type" value="Genomic_DNA"/>
</dbReference>